<name>M3AF42_9PROT</name>
<comment type="cofactor">
    <cofactor evidence="1">
        <name>Mg(2+)</name>
        <dbReference type="ChEBI" id="CHEBI:18420"/>
    </cofactor>
</comment>
<comment type="caution">
    <text evidence="6">The sequence shown here is derived from an EMBL/GenBank/DDBJ whole genome shotgun (WGS) entry which is preliminary data.</text>
</comment>
<dbReference type="Proteomes" id="UP000011744">
    <property type="component" value="Unassembled WGS sequence"/>
</dbReference>
<dbReference type="InterPro" id="IPR006879">
    <property type="entry name" value="YdjC-like"/>
</dbReference>
<sequence length="296" mass="32169">MRAGAGLSILPPMTREKAAITLCADDYGLAPGLGIAIRALIEQGRLQATGCMTGSAFWPGEAALLKPLEGRAGFGVHLTLTDHTPLGAMPSLAPGGRLPAIGAMVRRAVLRHLDKAEIAAELERQVDAFEAHMGRPPDFLDGHHHVHQLPVVRDVVVDLWRRRLKPRGGWVRSCWENPLAIARRGVDPIRAAIIALLGIGLRRRLRAEGIPHNRSFRGVYDFSGKVPYGELFRVFTDAPGPGTLVMCHPGEVDEALRACEWLTGQREVEWRFLASEACALSLADRGITLAPRPVPA</sequence>
<keyword evidence="4" id="KW-0460">Magnesium</keyword>
<dbReference type="AlphaFoldDB" id="M3AF42"/>
<protein>
    <recommendedName>
        <fullName evidence="8">ChbG/HpnK family deacetylase</fullName>
    </recommendedName>
</protein>
<dbReference type="STRING" id="1244869.H261_03653"/>
<dbReference type="GO" id="GO:0019213">
    <property type="term" value="F:deacetylase activity"/>
    <property type="evidence" value="ECO:0007669"/>
    <property type="project" value="TreeGrafter"/>
</dbReference>
<keyword evidence="2" id="KW-0479">Metal-binding</keyword>
<dbReference type="Pfam" id="PF04794">
    <property type="entry name" value="YdjC"/>
    <property type="match status" value="1"/>
</dbReference>
<dbReference type="RefSeq" id="WP_008614400.1">
    <property type="nucleotide sequence ID" value="NZ_AONQ01000005.1"/>
</dbReference>
<reference evidence="6 7" key="1">
    <citation type="journal article" date="2014" name="Genome Announc.">
        <title>Draft Genome Sequence of Magnetospirillum sp. Strain SO-1, a Freshwater Magnetotactic Bacterium Isolated from the Ol'khovka River, Russia.</title>
        <authorList>
            <person name="Grouzdev D.S."/>
            <person name="Dziuba M.V."/>
            <person name="Sukhacheva M.S."/>
            <person name="Mardanov A.V."/>
            <person name="Beletskiy A.V."/>
            <person name="Kuznetsov B.B."/>
            <person name="Skryabin K.G."/>
        </authorList>
    </citation>
    <scope>NUCLEOTIDE SEQUENCE [LARGE SCALE GENOMIC DNA]</scope>
    <source>
        <strain evidence="6 7">SO-1</strain>
    </source>
</reference>
<dbReference type="Gene3D" id="3.20.20.370">
    <property type="entry name" value="Glycoside hydrolase/deacetylase"/>
    <property type="match status" value="1"/>
</dbReference>
<gene>
    <name evidence="6" type="ORF">H261_03653</name>
</gene>
<dbReference type="PATRIC" id="fig|1244869.3.peg.731"/>
<dbReference type="GO" id="GO:0046872">
    <property type="term" value="F:metal ion binding"/>
    <property type="evidence" value="ECO:0007669"/>
    <property type="project" value="UniProtKB-KW"/>
</dbReference>
<keyword evidence="7" id="KW-1185">Reference proteome</keyword>
<keyword evidence="3" id="KW-0378">Hydrolase</keyword>
<dbReference type="GO" id="GO:0005975">
    <property type="term" value="P:carbohydrate metabolic process"/>
    <property type="evidence" value="ECO:0007669"/>
    <property type="project" value="InterPro"/>
</dbReference>
<dbReference type="EMBL" id="AONQ01000005">
    <property type="protein sequence ID" value="EME71473.1"/>
    <property type="molecule type" value="Genomic_DNA"/>
</dbReference>
<dbReference type="eggNOG" id="COG3394">
    <property type="taxonomic scope" value="Bacteria"/>
</dbReference>
<evidence type="ECO:0000256" key="3">
    <source>
        <dbReference type="ARBA" id="ARBA00022801"/>
    </source>
</evidence>
<evidence type="ECO:0008006" key="8">
    <source>
        <dbReference type="Google" id="ProtNLM"/>
    </source>
</evidence>
<dbReference type="GO" id="GO:0016787">
    <property type="term" value="F:hydrolase activity"/>
    <property type="evidence" value="ECO:0007669"/>
    <property type="project" value="UniProtKB-KW"/>
</dbReference>
<evidence type="ECO:0000256" key="1">
    <source>
        <dbReference type="ARBA" id="ARBA00001946"/>
    </source>
</evidence>
<accession>M3AF42</accession>
<evidence type="ECO:0000256" key="4">
    <source>
        <dbReference type="ARBA" id="ARBA00022842"/>
    </source>
</evidence>
<dbReference type="CDD" id="cd10807">
    <property type="entry name" value="YdjC_like_3"/>
    <property type="match status" value="1"/>
</dbReference>
<keyword evidence="5" id="KW-0119">Carbohydrate metabolism</keyword>
<evidence type="ECO:0000256" key="5">
    <source>
        <dbReference type="ARBA" id="ARBA00023277"/>
    </source>
</evidence>
<evidence type="ECO:0000313" key="6">
    <source>
        <dbReference type="EMBL" id="EME71473.1"/>
    </source>
</evidence>
<evidence type="ECO:0000256" key="2">
    <source>
        <dbReference type="ARBA" id="ARBA00022723"/>
    </source>
</evidence>
<organism evidence="6 7">
    <name type="scientific">Paramagnetospirillum caucaseum</name>
    <dbReference type="NCBI Taxonomy" id="1244869"/>
    <lineage>
        <taxon>Bacteria</taxon>
        <taxon>Pseudomonadati</taxon>
        <taxon>Pseudomonadota</taxon>
        <taxon>Alphaproteobacteria</taxon>
        <taxon>Rhodospirillales</taxon>
        <taxon>Magnetospirillaceae</taxon>
        <taxon>Paramagnetospirillum</taxon>
    </lineage>
</organism>
<dbReference type="InterPro" id="IPR011330">
    <property type="entry name" value="Glyco_hydro/deAcase_b/a-brl"/>
</dbReference>
<dbReference type="SUPFAM" id="SSF88713">
    <property type="entry name" value="Glycoside hydrolase/deacetylase"/>
    <property type="match status" value="1"/>
</dbReference>
<evidence type="ECO:0000313" key="7">
    <source>
        <dbReference type="Proteomes" id="UP000011744"/>
    </source>
</evidence>
<dbReference type="PANTHER" id="PTHR31609">
    <property type="entry name" value="YDJC DEACETYLASE FAMILY MEMBER"/>
    <property type="match status" value="1"/>
</dbReference>
<dbReference type="PANTHER" id="PTHR31609:SF1">
    <property type="entry name" value="CARBOHYDRATE DEACETYLASE"/>
    <property type="match status" value="1"/>
</dbReference>
<proteinExistence type="predicted"/>